<name>A0A484HHH0_9BACT</name>
<proteinExistence type="predicted"/>
<sequence length="67" mass="7833">MGILADKEVNYKEAYSLLYWLEDHGDISNQHQALYDSISESLMDDHLDEFEAREIQSLLEKTLSKLE</sequence>
<organism evidence="1">
    <name type="scientific">uncultured Desulfobacteraceae bacterium</name>
    <dbReference type="NCBI Taxonomy" id="218296"/>
    <lineage>
        <taxon>Bacteria</taxon>
        <taxon>Pseudomonadati</taxon>
        <taxon>Thermodesulfobacteriota</taxon>
        <taxon>Desulfobacteria</taxon>
        <taxon>Desulfobacterales</taxon>
        <taxon>Desulfobacteraceae</taxon>
        <taxon>environmental samples</taxon>
    </lineage>
</organism>
<accession>A0A484HHH0</accession>
<evidence type="ECO:0000313" key="1">
    <source>
        <dbReference type="EMBL" id="VEN74719.1"/>
    </source>
</evidence>
<dbReference type="EMBL" id="CAACVI010000034">
    <property type="protein sequence ID" value="VEN74719.1"/>
    <property type="molecule type" value="Genomic_DNA"/>
</dbReference>
<reference evidence="1" key="1">
    <citation type="submission" date="2019-01" db="EMBL/GenBank/DDBJ databases">
        <authorList>
            <consortium name="Genoscope - CEA"/>
            <person name="William W."/>
        </authorList>
    </citation>
    <scope>NUCLEOTIDE SEQUENCE</scope>
    <source>
        <strain evidence="1">CR-1</strain>
    </source>
</reference>
<gene>
    <name evidence="1" type="ORF">EPICR_40306</name>
</gene>
<dbReference type="AlphaFoldDB" id="A0A484HHH0"/>
<protein>
    <submittedName>
        <fullName evidence="1">Uncharacterized protein</fullName>
    </submittedName>
</protein>